<comment type="caution">
    <text evidence="1">The sequence shown here is derived from an EMBL/GenBank/DDBJ whole genome shotgun (WGS) entry which is preliminary data.</text>
</comment>
<name>A0ACA9QNQ3_9GLOM</name>
<dbReference type="Proteomes" id="UP000789920">
    <property type="component" value="Unassembled WGS sequence"/>
</dbReference>
<accession>A0ACA9QNQ3</accession>
<sequence>VLSLREQTLYNEVLDLRAKLAIFSSSATKRYFSNLDNYKEKQQKNIKKIKSYPSPSSFALLNNLINYHVKDKQLLIHHSPECIGPPTLEFINGMADIYHNEREHFIVFKEKIHKLFGEELRIISLEDDSSNDGILESNVFSKSVLCFLVEMKNEIGTGSCDPTVQASASYAKYYTQETYRKVLKWYNWLSFILYLAGPWVCILRAVYVEKPIVDLLTDFIPLISTNN</sequence>
<feature type="non-terminal residue" evidence="1">
    <location>
        <position position="1"/>
    </location>
</feature>
<dbReference type="EMBL" id="CAJVQC010034495">
    <property type="protein sequence ID" value="CAG8756528.1"/>
    <property type="molecule type" value="Genomic_DNA"/>
</dbReference>
<evidence type="ECO:0000313" key="2">
    <source>
        <dbReference type="Proteomes" id="UP000789920"/>
    </source>
</evidence>
<protein>
    <submittedName>
        <fullName evidence="1">5181_t:CDS:1</fullName>
    </submittedName>
</protein>
<organism evidence="1 2">
    <name type="scientific">Racocetra persica</name>
    <dbReference type="NCBI Taxonomy" id="160502"/>
    <lineage>
        <taxon>Eukaryota</taxon>
        <taxon>Fungi</taxon>
        <taxon>Fungi incertae sedis</taxon>
        <taxon>Mucoromycota</taxon>
        <taxon>Glomeromycotina</taxon>
        <taxon>Glomeromycetes</taxon>
        <taxon>Diversisporales</taxon>
        <taxon>Gigasporaceae</taxon>
        <taxon>Racocetra</taxon>
    </lineage>
</organism>
<reference evidence="1" key="1">
    <citation type="submission" date="2021-06" db="EMBL/GenBank/DDBJ databases">
        <authorList>
            <person name="Kallberg Y."/>
            <person name="Tangrot J."/>
            <person name="Rosling A."/>
        </authorList>
    </citation>
    <scope>NUCLEOTIDE SEQUENCE</scope>
    <source>
        <strain evidence="1">MA461A</strain>
    </source>
</reference>
<evidence type="ECO:0000313" key="1">
    <source>
        <dbReference type="EMBL" id="CAG8756528.1"/>
    </source>
</evidence>
<gene>
    <name evidence="1" type="ORF">RPERSI_LOCUS14737</name>
</gene>
<keyword evidence="2" id="KW-1185">Reference proteome</keyword>
<proteinExistence type="predicted"/>